<name>A0A261Y786_9FUNG</name>
<protein>
    <recommendedName>
        <fullName evidence="8">Tetraspanin</fullName>
    </recommendedName>
</protein>
<sequence>MTDLQYLLVFLAVAALALFTSILGFLGTRFVSKKYTVTYVIFIILTIALQATLGVLFIIQAEPANVNSYLFNSWENAMHDQTYRVDVQNDFTCCGYENPQSNPAITSHCSTKSTLPGCYKLTFDFMTNNYKTYAIDIFAALIVEAIVLTNAFFMLCARNRKSKFAFERNESERSTFRKSGMRLMDSDSVYDGRSTPGGKRSNSIALESRQSYIPYSGTRDVDSYYGDDDRLSTRSPPQTQIKNYTFAKNDAYRDTYHFTDYTDSVGDPRYEEFDVNKLQGKDSFARAGYY</sequence>
<dbReference type="EMBL" id="MVBO01000003">
    <property type="protein sequence ID" value="OZJ06459.1"/>
    <property type="molecule type" value="Genomic_DNA"/>
</dbReference>
<accession>A0A261Y786</accession>
<feature type="transmembrane region" description="Helical" evidence="5">
    <location>
        <begin position="133"/>
        <end position="156"/>
    </location>
</feature>
<reference evidence="6 7" key="1">
    <citation type="journal article" date="2017" name="Mycologia">
        <title>Bifiguratus adelaidae, gen. et sp. nov., a new member of Mucoromycotina in endophytic and soil-dwelling habitats.</title>
        <authorList>
            <person name="Torres-Cruz T.J."/>
            <person name="Billingsley Tobias T.L."/>
            <person name="Almatruk M."/>
            <person name="Hesse C."/>
            <person name="Kuske C.R."/>
            <person name="Desiro A."/>
            <person name="Benucci G.M."/>
            <person name="Bonito G."/>
            <person name="Stajich J.E."/>
            <person name="Dunlap C."/>
            <person name="Arnold A.E."/>
            <person name="Porras-Alfaro A."/>
        </authorList>
    </citation>
    <scope>NUCLEOTIDE SEQUENCE [LARGE SCALE GENOMIC DNA]</scope>
    <source>
        <strain evidence="6 7">AZ0501</strain>
    </source>
</reference>
<dbReference type="InterPro" id="IPR018499">
    <property type="entry name" value="Tetraspanin/Peripherin"/>
</dbReference>
<dbReference type="AlphaFoldDB" id="A0A261Y786"/>
<keyword evidence="7" id="KW-1185">Reference proteome</keyword>
<evidence type="ECO:0000256" key="3">
    <source>
        <dbReference type="ARBA" id="ARBA00022989"/>
    </source>
</evidence>
<keyword evidence="2 5" id="KW-0812">Transmembrane</keyword>
<evidence type="ECO:0000313" key="6">
    <source>
        <dbReference type="EMBL" id="OZJ06459.1"/>
    </source>
</evidence>
<evidence type="ECO:0000256" key="5">
    <source>
        <dbReference type="SAM" id="Phobius"/>
    </source>
</evidence>
<dbReference type="OrthoDB" id="2279611at2759"/>
<comment type="subcellular location">
    <subcellularLocation>
        <location evidence="1">Membrane</location>
        <topology evidence="1">Multi-pass membrane protein</topology>
    </subcellularLocation>
</comment>
<gene>
    <name evidence="6" type="ORF">BZG36_00518</name>
</gene>
<proteinExistence type="predicted"/>
<dbReference type="Pfam" id="PF00335">
    <property type="entry name" value="Tetraspanin"/>
    <property type="match status" value="1"/>
</dbReference>
<dbReference type="GO" id="GO:0016020">
    <property type="term" value="C:membrane"/>
    <property type="evidence" value="ECO:0007669"/>
    <property type="project" value="UniProtKB-SubCell"/>
</dbReference>
<comment type="caution">
    <text evidence="6">The sequence shown here is derived from an EMBL/GenBank/DDBJ whole genome shotgun (WGS) entry which is preliminary data.</text>
</comment>
<keyword evidence="4 5" id="KW-0472">Membrane</keyword>
<feature type="transmembrane region" description="Helical" evidence="5">
    <location>
        <begin position="6"/>
        <end position="27"/>
    </location>
</feature>
<evidence type="ECO:0000256" key="4">
    <source>
        <dbReference type="ARBA" id="ARBA00023136"/>
    </source>
</evidence>
<evidence type="ECO:0000313" key="7">
    <source>
        <dbReference type="Proteomes" id="UP000242875"/>
    </source>
</evidence>
<evidence type="ECO:0000256" key="2">
    <source>
        <dbReference type="ARBA" id="ARBA00022692"/>
    </source>
</evidence>
<feature type="transmembrane region" description="Helical" evidence="5">
    <location>
        <begin position="39"/>
        <end position="59"/>
    </location>
</feature>
<keyword evidence="3 5" id="KW-1133">Transmembrane helix</keyword>
<dbReference type="Proteomes" id="UP000242875">
    <property type="component" value="Unassembled WGS sequence"/>
</dbReference>
<evidence type="ECO:0000256" key="1">
    <source>
        <dbReference type="ARBA" id="ARBA00004141"/>
    </source>
</evidence>
<evidence type="ECO:0008006" key="8">
    <source>
        <dbReference type="Google" id="ProtNLM"/>
    </source>
</evidence>
<organism evidence="6 7">
    <name type="scientific">Bifiguratus adelaidae</name>
    <dbReference type="NCBI Taxonomy" id="1938954"/>
    <lineage>
        <taxon>Eukaryota</taxon>
        <taxon>Fungi</taxon>
        <taxon>Fungi incertae sedis</taxon>
        <taxon>Mucoromycota</taxon>
        <taxon>Mucoromycotina</taxon>
        <taxon>Endogonomycetes</taxon>
        <taxon>Endogonales</taxon>
        <taxon>Endogonales incertae sedis</taxon>
        <taxon>Bifiguratus</taxon>
    </lineage>
</organism>